<dbReference type="AlphaFoldDB" id="B4RFU6"/>
<name>B4RFU6_PHEZH</name>
<evidence type="ECO:0000256" key="4">
    <source>
        <dbReference type="ARBA" id="ARBA00023136"/>
    </source>
</evidence>
<protein>
    <submittedName>
        <fullName evidence="6">Type IV secretory pathway, VirB3 component</fullName>
    </submittedName>
</protein>
<reference evidence="6 7" key="1">
    <citation type="journal article" date="2008" name="BMC Genomics">
        <title>Complete genome of Phenylobacterium zucineum - a novel facultative intracellular bacterium isolated from human erythroleukemia cell line K562.</title>
        <authorList>
            <person name="Luo Y."/>
            <person name="Xu X."/>
            <person name="Ding Z."/>
            <person name="Liu Z."/>
            <person name="Zhang B."/>
            <person name="Yan Z."/>
            <person name="Sun J."/>
            <person name="Hu S."/>
            <person name="Hu X."/>
        </authorList>
    </citation>
    <scope>NUCLEOTIDE SEQUENCE [LARGE SCALE GENOMIC DNA]</scope>
    <source>
        <strain evidence="6 7">HLK1</strain>
    </source>
</reference>
<keyword evidence="7" id="KW-1185">Reference proteome</keyword>
<dbReference type="RefSeq" id="WP_012522900.1">
    <property type="nucleotide sequence ID" value="NC_011144.1"/>
</dbReference>
<accession>B4RFU6</accession>
<dbReference type="HOGENOM" id="CLU_158477_1_0_5"/>
<dbReference type="Proteomes" id="UP000001868">
    <property type="component" value="Chromosome"/>
</dbReference>
<gene>
    <name evidence="6" type="primary">virB3</name>
    <name evidence="6" type="ordered locus">PHZ_c2349</name>
</gene>
<dbReference type="GO" id="GO:0016020">
    <property type="term" value="C:membrane"/>
    <property type="evidence" value="ECO:0007669"/>
    <property type="project" value="UniProtKB-SubCell"/>
</dbReference>
<evidence type="ECO:0000313" key="7">
    <source>
        <dbReference type="Proteomes" id="UP000001868"/>
    </source>
</evidence>
<keyword evidence="4 5" id="KW-0472">Membrane</keyword>
<dbReference type="STRING" id="450851.PHZ_c2349"/>
<proteinExistence type="predicted"/>
<dbReference type="KEGG" id="pzu:PHZ_c2349"/>
<evidence type="ECO:0000256" key="5">
    <source>
        <dbReference type="SAM" id="Phobius"/>
    </source>
</evidence>
<dbReference type="OrthoDB" id="9799932at2"/>
<organism evidence="6 7">
    <name type="scientific">Phenylobacterium zucineum (strain HLK1)</name>
    <dbReference type="NCBI Taxonomy" id="450851"/>
    <lineage>
        <taxon>Bacteria</taxon>
        <taxon>Pseudomonadati</taxon>
        <taxon>Pseudomonadota</taxon>
        <taxon>Alphaproteobacteria</taxon>
        <taxon>Caulobacterales</taxon>
        <taxon>Caulobacteraceae</taxon>
        <taxon>Phenylobacterium</taxon>
    </lineage>
</organism>
<comment type="subcellular location">
    <subcellularLocation>
        <location evidence="1">Membrane</location>
    </subcellularLocation>
</comment>
<dbReference type="Pfam" id="PF05101">
    <property type="entry name" value="VirB3"/>
    <property type="match status" value="1"/>
</dbReference>
<feature type="transmembrane region" description="Helical" evidence="5">
    <location>
        <begin position="41"/>
        <end position="60"/>
    </location>
</feature>
<sequence>MRNAERLTEDPLFLACTRPALFLGVPMEAVGANLIVSATAFLAGGSLAWLLVAPALHLVFQAICKSDPNAFRVLYLFIETKGRARNGRLWGGSSPTPLPLRRRFATAEVTRG</sequence>
<evidence type="ECO:0000313" key="6">
    <source>
        <dbReference type="EMBL" id="ACG78759.1"/>
    </source>
</evidence>
<dbReference type="InterPro" id="IPR007792">
    <property type="entry name" value="T4SS_VirB3/TrbD/AvhB"/>
</dbReference>
<dbReference type="EMBL" id="CP000747">
    <property type="protein sequence ID" value="ACG78759.1"/>
    <property type="molecule type" value="Genomic_DNA"/>
</dbReference>
<keyword evidence="3 5" id="KW-1133">Transmembrane helix</keyword>
<keyword evidence="2 5" id="KW-0812">Transmembrane</keyword>
<evidence type="ECO:0000256" key="1">
    <source>
        <dbReference type="ARBA" id="ARBA00004370"/>
    </source>
</evidence>
<dbReference type="eggNOG" id="COG3702">
    <property type="taxonomic scope" value="Bacteria"/>
</dbReference>
<evidence type="ECO:0000256" key="2">
    <source>
        <dbReference type="ARBA" id="ARBA00022692"/>
    </source>
</evidence>
<evidence type="ECO:0000256" key="3">
    <source>
        <dbReference type="ARBA" id="ARBA00022989"/>
    </source>
</evidence>